<dbReference type="OMA" id="CALELCK"/>
<keyword evidence="6" id="KW-0347">Helicase</keyword>
<feature type="domain" description="Helicase C-terminal" evidence="13">
    <location>
        <begin position="719"/>
        <end position="880"/>
    </location>
</feature>
<keyword evidence="4 9" id="KW-0863">Zinc-finger</keyword>
<evidence type="ECO:0000256" key="10">
    <source>
        <dbReference type="SAM" id="MobiDB-lite"/>
    </source>
</evidence>
<keyword evidence="2" id="KW-0479">Metal-binding</keyword>
<dbReference type="GO" id="GO:0016787">
    <property type="term" value="F:hydrolase activity"/>
    <property type="evidence" value="ECO:0007669"/>
    <property type="project" value="UniProtKB-KW"/>
</dbReference>
<feature type="compositionally biased region" description="Basic residues" evidence="10">
    <location>
        <begin position="669"/>
        <end position="685"/>
    </location>
</feature>
<dbReference type="OrthoDB" id="423559at2759"/>
<dbReference type="Gene3D" id="3.30.40.10">
    <property type="entry name" value="Zinc/RING finger domain, C3HC4 (zinc finger)"/>
    <property type="match status" value="1"/>
</dbReference>
<feature type="compositionally biased region" description="Polar residues" evidence="10">
    <location>
        <begin position="26"/>
        <end position="36"/>
    </location>
</feature>
<keyword evidence="15" id="KW-1185">Reference proteome</keyword>
<dbReference type="EMBL" id="JH795870">
    <property type="protein sequence ID" value="EJT99341.1"/>
    <property type="molecule type" value="Genomic_DNA"/>
</dbReference>
<dbReference type="SUPFAM" id="SSF52540">
    <property type="entry name" value="P-loop containing nucleoside triphosphate hydrolases"/>
    <property type="match status" value="2"/>
</dbReference>
<dbReference type="GO" id="GO:0005737">
    <property type="term" value="C:cytoplasm"/>
    <property type="evidence" value="ECO:0007669"/>
    <property type="project" value="TreeGrafter"/>
</dbReference>
<dbReference type="InterPro" id="IPR038718">
    <property type="entry name" value="SNF2-like_sf"/>
</dbReference>
<dbReference type="PANTHER" id="PTHR45626">
    <property type="entry name" value="TRANSCRIPTION TERMINATION FACTOR 2-RELATED"/>
    <property type="match status" value="1"/>
</dbReference>
<dbReference type="Gene3D" id="3.40.50.10810">
    <property type="entry name" value="Tandem AAA-ATPase domain"/>
    <property type="match status" value="1"/>
</dbReference>
<accession>M5G0I5</accession>
<comment type="similarity">
    <text evidence="1">Belongs to the SNF2/RAD54 helicase family.</text>
</comment>
<gene>
    <name evidence="14" type="ORF">DACRYDRAFT_23908</name>
</gene>
<dbReference type="InterPro" id="IPR000330">
    <property type="entry name" value="SNF2_N"/>
</dbReference>
<dbReference type="CDD" id="cd18008">
    <property type="entry name" value="DEXDc_SHPRH-like"/>
    <property type="match status" value="1"/>
</dbReference>
<dbReference type="SMART" id="SM00487">
    <property type="entry name" value="DEXDc"/>
    <property type="match status" value="1"/>
</dbReference>
<dbReference type="InterPro" id="IPR027417">
    <property type="entry name" value="P-loop_NTPase"/>
</dbReference>
<keyword evidence="8" id="KW-0067">ATP-binding</keyword>
<dbReference type="GO" id="GO:0008094">
    <property type="term" value="F:ATP-dependent activity, acting on DNA"/>
    <property type="evidence" value="ECO:0007669"/>
    <property type="project" value="TreeGrafter"/>
</dbReference>
<dbReference type="GeneID" id="63688518"/>
<feature type="region of interest" description="Disordered" evidence="10">
    <location>
        <begin position="610"/>
        <end position="640"/>
    </location>
</feature>
<protein>
    <submittedName>
        <fullName evidence="14">Uncharacterized protein</fullName>
    </submittedName>
</protein>
<keyword evidence="3" id="KW-0547">Nucleotide-binding</keyword>
<feature type="region of interest" description="Disordered" evidence="10">
    <location>
        <begin position="26"/>
        <end position="100"/>
    </location>
</feature>
<dbReference type="GO" id="GO:0005524">
    <property type="term" value="F:ATP binding"/>
    <property type="evidence" value="ECO:0007669"/>
    <property type="project" value="UniProtKB-KW"/>
</dbReference>
<evidence type="ECO:0000256" key="7">
    <source>
        <dbReference type="ARBA" id="ARBA00022833"/>
    </source>
</evidence>
<feature type="region of interest" description="Disordered" evidence="10">
    <location>
        <begin position="654"/>
        <end position="712"/>
    </location>
</feature>
<dbReference type="InterPro" id="IPR014001">
    <property type="entry name" value="Helicase_ATP-bd"/>
</dbReference>
<dbReference type="GO" id="GO:0004386">
    <property type="term" value="F:helicase activity"/>
    <property type="evidence" value="ECO:0007669"/>
    <property type="project" value="UniProtKB-KW"/>
</dbReference>
<sequence length="892" mass="100354">MATTTLSHPTSLQKSSKYFQTRLSAMATSATRQDVTPTPVARTVHSSAPHHAPDTLPKPAEFSNIKRDEGEVHRRSGDTNRTKESHRALEGPPSDDISQGLEVNANGLDVWIQNTSLAQSFEENATVQTSLDILGLTDQSQRLAGMEIALLPHQIIGVAWMIEQETSQNIRHFGGILADEMGLGKTVQMIATMTFNRPTQSKQTATLIVCPLALLSQWKAEIETKSIFKSYVYHGAGRTKSHHILEREDVVLTTYHTLAAELPISGILKGNSHPEEPMENDHQRGPLLKACWYRVVFDEAQVIRNRHSRQSSAAARLHSTLRWCLTGTPIINSLSDVFPLMRALRIHPWYEWRHFYSHIVKNEKTNSHLCGKRLQGVFRTCLLRRNKNTMLDGKRLIELPNKEIQTLMLDFSDDEREIYNMVEKRAQGVFNRFLREGTVLKNYSQVFSLLMRLRQCAFHPALIQQDYDEAVLEIMDESRRADEIKRARLLVSSKFVEQVKALLKNAARERIHMEQESTDNQVEDDCLICLDAIDQAVIAPCQHAFCKACALELCKKASNEQAHSSSQHPHCPSCHSPFREELLFARSAFEPTDAELGLQGSEASPARIRATLGDNKVGSNPITSRGWEYQSDTESDGSFCESESEASLRDLIVHSDEEETEEDAEKAAKKAAKNKIKRATGHQRPRSRDWSLDDMSDIMTSRHSGRRREATHKLLPSTKMNTMMKSLKASRKDKPADKTLVISQFVSALDVVAGYLDEQRFTYVRYQGSMTKTARENTVKNFMGVSGPTVMLMSLNAGGVGLNLTCANHVISLDLGWSEAIEAQAFDRVHRFGQVKDVHVERLVIKNTVEDRILALHKRKQGLADHSLGEGNGKKLRKLSVQDLQDLFGGKL</sequence>
<evidence type="ECO:0000256" key="3">
    <source>
        <dbReference type="ARBA" id="ARBA00022741"/>
    </source>
</evidence>
<feature type="domain" description="RING-type" evidence="11">
    <location>
        <begin position="526"/>
        <end position="575"/>
    </location>
</feature>
<dbReference type="InterPro" id="IPR018957">
    <property type="entry name" value="Znf_C3HC4_RING-type"/>
</dbReference>
<dbReference type="SMART" id="SM00490">
    <property type="entry name" value="HELICc"/>
    <property type="match status" value="1"/>
</dbReference>
<evidence type="ECO:0000313" key="15">
    <source>
        <dbReference type="Proteomes" id="UP000030653"/>
    </source>
</evidence>
<name>M5G0I5_DACPD</name>
<dbReference type="Proteomes" id="UP000030653">
    <property type="component" value="Unassembled WGS sequence"/>
</dbReference>
<proteinExistence type="inferred from homology"/>
<dbReference type="GO" id="GO:0000724">
    <property type="term" value="P:double-strand break repair via homologous recombination"/>
    <property type="evidence" value="ECO:0007669"/>
    <property type="project" value="TreeGrafter"/>
</dbReference>
<dbReference type="PROSITE" id="PS00518">
    <property type="entry name" value="ZF_RING_1"/>
    <property type="match status" value="1"/>
</dbReference>
<dbReference type="Pfam" id="PF00097">
    <property type="entry name" value="zf-C3HC4"/>
    <property type="match status" value="1"/>
</dbReference>
<feature type="domain" description="Helicase ATP-binding" evidence="12">
    <location>
        <begin position="166"/>
        <end position="347"/>
    </location>
</feature>
<dbReference type="InterPro" id="IPR050628">
    <property type="entry name" value="SNF2_RAD54_helicase_TF"/>
</dbReference>
<evidence type="ECO:0000256" key="1">
    <source>
        <dbReference type="ARBA" id="ARBA00007025"/>
    </source>
</evidence>
<evidence type="ECO:0000259" key="13">
    <source>
        <dbReference type="PROSITE" id="PS51194"/>
    </source>
</evidence>
<reference evidence="14 15" key="1">
    <citation type="journal article" date="2012" name="Science">
        <title>The Paleozoic origin of enzymatic lignin decomposition reconstructed from 31 fungal genomes.</title>
        <authorList>
            <person name="Floudas D."/>
            <person name="Binder M."/>
            <person name="Riley R."/>
            <person name="Barry K."/>
            <person name="Blanchette R.A."/>
            <person name="Henrissat B."/>
            <person name="Martinez A.T."/>
            <person name="Otillar R."/>
            <person name="Spatafora J.W."/>
            <person name="Yadav J.S."/>
            <person name="Aerts A."/>
            <person name="Benoit I."/>
            <person name="Boyd A."/>
            <person name="Carlson A."/>
            <person name="Copeland A."/>
            <person name="Coutinho P.M."/>
            <person name="de Vries R.P."/>
            <person name="Ferreira P."/>
            <person name="Findley K."/>
            <person name="Foster B."/>
            <person name="Gaskell J."/>
            <person name="Glotzer D."/>
            <person name="Gorecki P."/>
            <person name="Heitman J."/>
            <person name="Hesse C."/>
            <person name="Hori C."/>
            <person name="Igarashi K."/>
            <person name="Jurgens J.A."/>
            <person name="Kallen N."/>
            <person name="Kersten P."/>
            <person name="Kohler A."/>
            <person name="Kuees U."/>
            <person name="Kumar T.K.A."/>
            <person name="Kuo A."/>
            <person name="LaButti K."/>
            <person name="Larrondo L.F."/>
            <person name="Lindquist E."/>
            <person name="Ling A."/>
            <person name="Lombard V."/>
            <person name="Lucas S."/>
            <person name="Lundell T."/>
            <person name="Martin R."/>
            <person name="McLaughlin D.J."/>
            <person name="Morgenstern I."/>
            <person name="Morin E."/>
            <person name="Murat C."/>
            <person name="Nagy L.G."/>
            <person name="Nolan M."/>
            <person name="Ohm R.A."/>
            <person name="Patyshakuliyeva A."/>
            <person name="Rokas A."/>
            <person name="Ruiz-Duenas F.J."/>
            <person name="Sabat G."/>
            <person name="Salamov A."/>
            <person name="Samejima M."/>
            <person name="Schmutz J."/>
            <person name="Slot J.C."/>
            <person name="St John F."/>
            <person name="Stenlid J."/>
            <person name="Sun H."/>
            <person name="Sun S."/>
            <person name="Syed K."/>
            <person name="Tsang A."/>
            <person name="Wiebenga A."/>
            <person name="Young D."/>
            <person name="Pisabarro A."/>
            <person name="Eastwood D.C."/>
            <person name="Martin F."/>
            <person name="Cullen D."/>
            <person name="Grigoriev I.V."/>
            <person name="Hibbett D.S."/>
        </authorList>
    </citation>
    <scope>NUCLEOTIDE SEQUENCE [LARGE SCALE GENOMIC DNA]</scope>
    <source>
        <strain evidence="14 15">DJM-731 SS1</strain>
    </source>
</reference>
<dbReference type="RefSeq" id="XP_040626239.1">
    <property type="nucleotide sequence ID" value="XM_040773456.1"/>
</dbReference>
<keyword evidence="7" id="KW-0862">Zinc</keyword>
<evidence type="ECO:0000256" key="2">
    <source>
        <dbReference type="ARBA" id="ARBA00022723"/>
    </source>
</evidence>
<dbReference type="PANTHER" id="PTHR45626:SF16">
    <property type="entry name" value="ATP-DEPENDENT HELICASE ULS1"/>
    <property type="match status" value="1"/>
</dbReference>
<dbReference type="HOGENOM" id="CLU_000315_2_8_1"/>
<dbReference type="Gene3D" id="3.40.50.300">
    <property type="entry name" value="P-loop containing nucleotide triphosphate hydrolases"/>
    <property type="match status" value="2"/>
</dbReference>
<dbReference type="SUPFAM" id="SSF57850">
    <property type="entry name" value="RING/U-box"/>
    <property type="match status" value="1"/>
</dbReference>
<evidence type="ECO:0000256" key="5">
    <source>
        <dbReference type="ARBA" id="ARBA00022801"/>
    </source>
</evidence>
<dbReference type="InterPro" id="IPR001841">
    <property type="entry name" value="Znf_RING"/>
</dbReference>
<dbReference type="InterPro" id="IPR013083">
    <property type="entry name" value="Znf_RING/FYVE/PHD"/>
</dbReference>
<evidence type="ECO:0000313" key="14">
    <source>
        <dbReference type="EMBL" id="EJT99341.1"/>
    </source>
</evidence>
<evidence type="ECO:0000256" key="8">
    <source>
        <dbReference type="ARBA" id="ARBA00022840"/>
    </source>
</evidence>
<dbReference type="InterPro" id="IPR001650">
    <property type="entry name" value="Helicase_C-like"/>
</dbReference>
<dbReference type="GO" id="GO:0008270">
    <property type="term" value="F:zinc ion binding"/>
    <property type="evidence" value="ECO:0007669"/>
    <property type="project" value="UniProtKB-KW"/>
</dbReference>
<dbReference type="PROSITE" id="PS50089">
    <property type="entry name" value="ZF_RING_2"/>
    <property type="match status" value="1"/>
</dbReference>
<dbReference type="SMART" id="SM00184">
    <property type="entry name" value="RING"/>
    <property type="match status" value="1"/>
</dbReference>
<dbReference type="CDD" id="cd18793">
    <property type="entry name" value="SF2_C_SNF"/>
    <property type="match status" value="1"/>
</dbReference>
<dbReference type="InterPro" id="IPR049730">
    <property type="entry name" value="SNF2/RAD54-like_C"/>
</dbReference>
<dbReference type="GO" id="GO:0005634">
    <property type="term" value="C:nucleus"/>
    <property type="evidence" value="ECO:0007669"/>
    <property type="project" value="TreeGrafter"/>
</dbReference>
<evidence type="ECO:0000259" key="12">
    <source>
        <dbReference type="PROSITE" id="PS51192"/>
    </source>
</evidence>
<evidence type="ECO:0000256" key="9">
    <source>
        <dbReference type="PROSITE-ProRule" id="PRU00175"/>
    </source>
</evidence>
<dbReference type="Pfam" id="PF00176">
    <property type="entry name" value="SNF2-rel_dom"/>
    <property type="match status" value="1"/>
</dbReference>
<dbReference type="Pfam" id="PF00271">
    <property type="entry name" value="Helicase_C"/>
    <property type="match status" value="1"/>
</dbReference>
<evidence type="ECO:0000256" key="4">
    <source>
        <dbReference type="ARBA" id="ARBA00022771"/>
    </source>
</evidence>
<dbReference type="AlphaFoldDB" id="M5G0I5"/>
<feature type="compositionally biased region" description="Basic and acidic residues" evidence="10">
    <location>
        <begin position="64"/>
        <end position="89"/>
    </location>
</feature>
<dbReference type="PROSITE" id="PS51192">
    <property type="entry name" value="HELICASE_ATP_BIND_1"/>
    <property type="match status" value="1"/>
</dbReference>
<organism evidence="14 15">
    <name type="scientific">Dacryopinax primogenitus (strain DJM 731)</name>
    <name type="common">Brown rot fungus</name>
    <dbReference type="NCBI Taxonomy" id="1858805"/>
    <lineage>
        <taxon>Eukaryota</taxon>
        <taxon>Fungi</taxon>
        <taxon>Dikarya</taxon>
        <taxon>Basidiomycota</taxon>
        <taxon>Agaricomycotina</taxon>
        <taxon>Dacrymycetes</taxon>
        <taxon>Dacrymycetales</taxon>
        <taxon>Dacrymycetaceae</taxon>
        <taxon>Dacryopinax</taxon>
    </lineage>
</organism>
<dbReference type="STRING" id="1858805.M5G0I5"/>
<dbReference type="InterPro" id="IPR017907">
    <property type="entry name" value="Znf_RING_CS"/>
</dbReference>
<keyword evidence="5" id="KW-0378">Hydrolase</keyword>
<dbReference type="PROSITE" id="PS51194">
    <property type="entry name" value="HELICASE_CTER"/>
    <property type="match status" value="1"/>
</dbReference>
<evidence type="ECO:0000259" key="11">
    <source>
        <dbReference type="PROSITE" id="PS50089"/>
    </source>
</evidence>
<evidence type="ECO:0000256" key="6">
    <source>
        <dbReference type="ARBA" id="ARBA00022806"/>
    </source>
</evidence>